<proteinExistence type="inferred from homology"/>
<keyword evidence="2 7" id="KW-0132">Cell division</keyword>
<comment type="PTM">
    <text evidence="7">Carboxylation is probably crucial for Mg(2+) binding and, consequently, for the gamma-phosphate positioning of ATP.</text>
</comment>
<dbReference type="AlphaFoldDB" id="A0A345NPM7"/>
<dbReference type="GO" id="GO:0008360">
    <property type="term" value="P:regulation of cell shape"/>
    <property type="evidence" value="ECO:0007669"/>
    <property type="project" value="UniProtKB-KW"/>
</dbReference>
<dbReference type="Pfam" id="PF08245">
    <property type="entry name" value="Mur_ligase_M"/>
    <property type="match status" value="1"/>
</dbReference>
<dbReference type="NCBIfam" id="TIGR01085">
    <property type="entry name" value="murE"/>
    <property type="match status" value="1"/>
</dbReference>
<keyword evidence="3 7" id="KW-0133">Cell shape</keyword>
<name>A0A345NPM7_9MICO</name>
<protein>
    <recommendedName>
        <fullName evidence="7">UDP-N-acetylmuramyl-tripeptide synthetase</fullName>
        <ecNumber evidence="7">6.3.2.-</ecNumber>
    </recommendedName>
    <alternativeName>
        <fullName evidence="7">UDP-MurNAc-tripeptide synthetase</fullName>
    </alternativeName>
</protein>
<comment type="similarity">
    <text evidence="1 7">Belongs to the MurCDEF family. MurE subfamily.</text>
</comment>
<dbReference type="Pfam" id="PF02875">
    <property type="entry name" value="Mur_ligase_C"/>
    <property type="match status" value="1"/>
</dbReference>
<keyword evidence="13" id="KW-1185">Reference proteome</keyword>
<feature type="domain" description="Mur ligase C-terminal" evidence="10">
    <location>
        <begin position="339"/>
        <end position="469"/>
    </location>
</feature>
<keyword evidence="7 12" id="KW-0436">Ligase</keyword>
<dbReference type="Proteomes" id="UP000253790">
    <property type="component" value="Chromosome"/>
</dbReference>
<dbReference type="OrthoDB" id="9800958at2"/>
<evidence type="ECO:0000256" key="8">
    <source>
        <dbReference type="RuleBase" id="RU004135"/>
    </source>
</evidence>
<dbReference type="Gene3D" id="3.40.1190.10">
    <property type="entry name" value="Mur-like, catalytic domain"/>
    <property type="match status" value="1"/>
</dbReference>
<keyword evidence="7" id="KW-0067">ATP-binding</keyword>
<dbReference type="InterPro" id="IPR036615">
    <property type="entry name" value="Mur_ligase_C_dom_sf"/>
</dbReference>
<feature type="modified residue" description="N6-carboxylysine" evidence="7">
    <location>
        <position position="226"/>
    </location>
</feature>
<accession>A0A345NPM7</accession>
<dbReference type="UniPathway" id="UPA00219"/>
<feature type="binding site" evidence="7">
    <location>
        <position position="186"/>
    </location>
    <ligand>
        <name>UDP-N-acetyl-alpha-D-muramoyl-L-alanyl-D-glutamate</name>
        <dbReference type="ChEBI" id="CHEBI:83900"/>
    </ligand>
</feature>
<keyword evidence="7" id="KW-0963">Cytoplasm</keyword>
<dbReference type="GO" id="GO:0005524">
    <property type="term" value="F:ATP binding"/>
    <property type="evidence" value="ECO:0007669"/>
    <property type="project" value="UniProtKB-UniRule"/>
</dbReference>
<dbReference type="SUPFAM" id="SSF63418">
    <property type="entry name" value="MurE/MurF N-terminal domain"/>
    <property type="match status" value="1"/>
</dbReference>
<dbReference type="InterPro" id="IPR005761">
    <property type="entry name" value="UDP-N-AcMur-Glu-dNH2Pim_ligase"/>
</dbReference>
<comment type="cofactor">
    <cofactor evidence="7">
        <name>Mg(2+)</name>
        <dbReference type="ChEBI" id="CHEBI:18420"/>
    </cofactor>
</comment>
<feature type="binding site" evidence="7">
    <location>
        <begin position="114"/>
        <end position="120"/>
    </location>
    <ligand>
        <name>ATP</name>
        <dbReference type="ChEBI" id="CHEBI:30616"/>
    </ligand>
</feature>
<dbReference type="GO" id="GO:0016881">
    <property type="term" value="F:acid-amino acid ligase activity"/>
    <property type="evidence" value="ECO:0007669"/>
    <property type="project" value="UniProtKB-UniRule"/>
</dbReference>
<dbReference type="InterPro" id="IPR035911">
    <property type="entry name" value="MurE/MurF_N"/>
</dbReference>
<evidence type="ECO:0000256" key="1">
    <source>
        <dbReference type="ARBA" id="ARBA00005898"/>
    </source>
</evidence>
<dbReference type="EC" id="6.3.2.-" evidence="7"/>
<dbReference type="KEGG" id="orn:DV701_13415"/>
<evidence type="ECO:0000313" key="12">
    <source>
        <dbReference type="EMBL" id="AXH96985.1"/>
    </source>
</evidence>
<evidence type="ECO:0000256" key="7">
    <source>
        <dbReference type="HAMAP-Rule" id="MF_00208"/>
    </source>
</evidence>
<dbReference type="Pfam" id="PF01225">
    <property type="entry name" value="Mur_ligase"/>
    <property type="match status" value="1"/>
</dbReference>
<comment type="function">
    <text evidence="7">Catalyzes the addition of an amino acid to the nucleotide precursor UDP-N-acetylmuramoyl-L-alanyl-D-glutamate (UMAG) in the biosynthesis of bacterial cell-wall peptidoglycan.</text>
</comment>
<dbReference type="SUPFAM" id="SSF53623">
    <property type="entry name" value="MurD-like peptide ligases, catalytic domain"/>
    <property type="match status" value="1"/>
</dbReference>
<dbReference type="HAMAP" id="MF_00208">
    <property type="entry name" value="MurE"/>
    <property type="match status" value="1"/>
</dbReference>
<evidence type="ECO:0000259" key="11">
    <source>
        <dbReference type="Pfam" id="PF08245"/>
    </source>
</evidence>
<dbReference type="SUPFAM" id="SSF53244">
    <property type="entry name" value="MurD-like peptide ligases, peptide-binding domain"/>
    <property type="match status" value="1"/>
</dbReference>
<reference evidence="12 13" key="1">
    <citation type="submission" date="2018-07" db="EMBL/GenBank/DDBJ databases">
        <title>Complete genome sequencing of Ornithinimicrobium sp. AMA3305.</title>
        <authorList>
            <person name="Bae J.-W."/>
        </authorList>
    </citation>
    <scope>NUCLEOTIDE SEQUENCE [LARGE SCALE GENOMIC DNA]</scope>
    <source>
        <strain evidence="12 13">AMA3305</strain>
    </source>
</reference>
<comment type="subcellular location">
    <subcellularLocation>
        <location evidence="7 8">Cytoplasm</location>
    </subcellularLocation>
</comment>
<dbReference type="NCBIfam" id="NF001126">
    <property type="entry name" value="PRK00139.1-4"/>
    <property type="match status" value="1"/>
</dbReference>
<dbReference type="RefSeq" id="WP_114928958.1">
    <property type="nucleotide sequence ID" value="NZ_CP031229.1"/>
</dbReference>
<keyword evidence="7" id="KW-0547">Nucleotide-binding</keyword>
<feature type="binding site" evidence="7">
    <location>
        <position position="194"/>
    </location>
    <ligand>
        <name>UDP-N-acetyl-alpha-D-muramoyl-L-alanyl-D-glutamate</name>
        <dbReference type="ChEBI" id="CHEBI:83900"/>
    </ligand>
</feature>
<dbReference type="InterPro" id="IPR013221">
    <property type="entry name" value="Mur_ligase_cen"/>
</dbReference>
<gene>
    <name evidence="7" type="primary">murE</name>
    <name evidence="12" type="ORF">DV701_13415</name>
</gene>
<dbReference type="PANTHER" id="PTHR23135">
    <property type="entry name" value="MUR LIGASE FAMILY MEMBER"/>
    <property type="match status" value="1"/>
</dbReference>
<dbReference type="GO" id="GO:0071555">
    <property type="term" value="P:cell wall organization"/>
    <property type="evidence" value="ECO:0007669"/>
    <property type="project" value="UniProtKB-KW"/>
</dbReference>
<dbReference type="Gene3D" id="3.90.190.20">
    <property type="entry name" value="Mur ligase, C-terminal domain"/>
    <property type="match status" value="1"/>
</dbReference>
<evidence type="ECO:0000259" key="9">
    <source>
        <dbReference type="Pfam" id="PF01225"/>
    </source>
</evidence>
<evidence type="ECO:0000256" key="5">
    <source>
        <dbReference type="ARBA" id="ARBA00023306"/>
    </source>
</evidence>
<feature type="domain" description="Mur ligase N-terminal catalytic" evidence="9">
    <location>
        <begin position="25"/>
        <end position="97"/>
    </location>
</feature>
<evidence type="ECO:0000313" key="13">
    <source>
        <dbReference type="Proteomes" id="UP000253790"/>
    </source>
</evidence>
<dbReference type="GO" id="GO:0000287">
    <property type="term" value="F:magnesium ion binding"/>
    <property type="evidence" value="ECO:0007669"/>
    <property type="project" value="UniProtKB-UniRule"/>
</dbReference>
<keyword evidence="4 7" id="KW-0573">Peptidoglycan synthesis</keyword>
<evidence type="ECO:0000259" key="10">
    <source>
        <dbReference type="Pfam" id="PF02875"/>
    </source>
</evidence>
<comment type="pathway">
    <text evidence="7 8">Cell wall biogenesis; peptidoglycan biosynthesis.</text>
</comment>
<feature type="domain" description="Mur ligase central" evidence="11">
    <location>
        <begin position="112"/>
        <end position="317"/>
    </location>
</feature>
<evidence type="ECO:0000256" key="2">
    <source>
        <dbReference type="ARBA" id="ARBA00022618"/>
    </source>
</evidence>
<dbReference type="InterPro" id="IPR036565">
    <property type="entry name" value="Mur-like_cat_sf"/>
</dbReference>
<sequence length="508" mass="53283">MRLDDLAAAVGAELVDPTGRAAATEVTGVSHQADWIRPGQAFVAVRGARFDGHAFVSEAVEAGAVVVVGEGMPQDRACPVPYLRVPDARAALADAATALMGRPSDSLTVIGVTGTDGKTTTSCLALHLLRATGRPTGLLSTVGYELPDGVLRQPPSHFTTPEAPQVQQILRDMVSHRATAAVVESSSHALALDRVRGVSYDVGVWTNLTGEHLDFHGTMEQYFADKAKLVARAATTVLNVDDAPWFDRLVPVATTGERTFTTYSAEGREADWRAQDVQEGPDAITFTLVSPEGELPARLPMIGRFNVANALAAVAAVAATGVPAADLVGALAGFGGVSGRMEMVERGPGEPRVIVDFAHTPPSLEKALETVRVTTAGELWVVIGSAGGPRDPSKRAPLGEVATRMADHAVFTEEDHRTTPLADILAEMERGATGAGRGNFVSVGDRTDAIRYAVHRAGPQDTVLLAGKGPEATMERGEELVPWAEVEEARAALRLRGADGPGAAGERA</sequence>
<dbReference type="GO" id="GO:0051301">
    <property type="term" value="P:cell division"/>
    <property type="evidence" value="ECO:0007669"/>
    <property type="project" value="UniProtKB-KW"/>
</dbReference>
<keyword evidence="6 7" id="KW-0961">Cell wall biogenesis/degradation</keyword>
<dbReference type="PANTHER" id="PTHR23135:SF4">
    <property type="entry name" value="UDP-N-ACETYLMURAMOYL-L-ALANYL-D-GLUTAMATE--2,6-DIAMINOPIMELATE LIGASE MURE HOMOLOG, CHLOROPLASTIC"/>
    <property type="match status" value="1"/>
</dbReference>
<keyword evidence="5 7" id="KW-0131">Cell cycle</keyword>
<feature type="binding site" evidence="7">
    <location>
        <begin position="159"/>
        <end position="160"/>
    </location>
    <ligand>
        <name>UDP-N-acetyl-alpha-D-muramoyl-L-alanyl-D-glutamate</name>
        <dbReference type="ChEBI" id="CHEBI:83900"/>
    </ligand>
</feature>
<dbReference type="GO" id="GO:0005737">
    <property type="term" value="C:cytoplasm"/>
    <property type="evidence" value="ECO:0007669"/>
    <property type="project" value="UniProtKB-SubCell"/>
</dbReference>
<comment type="caution">
    <text evidence="7">Lacks conserved residue(s) required for the propagation of feature annotation.</text>
</comment>
<evidence type="ECO:0000256" key="6">
    <source>
        <dbReference type="ARBA" id="ARBA00023316"/>
    </source>
</evidence>
<evidence type="ECO:0000256" key="3">
    <source>
        <dbReference type="ARBA" id="ARBA00022960"/>
    </source>
</evidence>
<dbReference type="InterPro" id="IPR000713">
    <property type="entry name" value="Mur_ligase_N"/>
</dbReference>
<evidence type="ECO:0000256" key="4">
    <source>
        <dbReference type="ARBA" id="ARBA00022984"/>
    </source>
</evidence>
<dbReference type="InterPro" id="IPR004101">
    <property type="entry name" value="Mur_ligase_C"/>
</dbReference>
<dbReference type="Gene3D" id="3.40.1390.10">
    <property type="entry name" value="MurE/MurF, N-terminal domain"/>
    <property type="match status" value="1"/>
</dbReference>
<keyword evidence="7" id="KW-0460">Magnesium</keyword>
<organism evidence="12 13">
    <name type="scientific">Ornithinimicrobium avium</name>
    <dbReference type="NCBI Taxonomy" id="2283195"/>
    <lineage>
        <taxon>Bacteria</taxon>
        <taxon>Bacillati</taxon>
        <taxon>Actinomycetota</taxon>
        <taxon>Actinomycetes</taxon>
        <taxon>Micrococcales</taxon>
        <taxon>Ornithinimicrobiaceae</taxon>
        <taxon>Ornithinimicrobium</taxon>
    </lineage>
</organism>
<dbReference type="EMBL" id="CP031229">
    <property type="protein sequence ID" value="AXH96985.1"/>
    <property type="molecule type" value="Genomic_DNA"/>
</dbReference>
<dbReference type="GO" id="GO:0009252">
    <property type="term" value="P:peptidoglycan biosynthetic process"/>
    <property type="evidence" value="ECO:0007669"/>
    <property type="project" value="UniProtKB-UniRule"/>
</dbReference>